<dbReference type="RefSeq" id="WP_028387364.1">
    <property type="nucleotide sequence ID" value="NZ_CAAAHN010000004.1"/>
</dbReference>
<dbReference type="AlphaFoldDB" id="A0A0W0TNH6"/>
<gene>
    <name evidence="1" type="ORF">Lgee_2049</name>
</gene>
<proteinExistence type="predicted"/>
<reference evidence="1 2" key="1">
    <citation type="submission" date="2015-11" db="EMBL/GenBank/DDBJ databases">
        <title>Genomic analysis of 38 Legionella species identifies large and diverse effector repertoires.</title>
        <authorList>
            <person name="Burstein D."/>
            <person name="Amaro F."/>
            <person name="Zusman T."/>
            <person name="Lifshitz Z."/>
            <person name="Cohen O."/>
            <person name="Gilbert J.A."/>
            <person name="Pupko T."/>
            <person name="Shuman H.A."/>
            <person name="Segal G."/>
        </authorList>
    </citation>
    <scope>NUCLEOTIDE SEQUENCE [LARGE SCALE GENOMIC DNA]</scope>
    <source>
        <strain evidence="1 2">ATCC 49504</strain>
    </source>
</reference>
<name>A0A0W0TNH6_9GAMM</name>
<keyword evidence="2" id="KW-1185">Reference proteome</keyword>
<sequence length="296" mass="32066">MSGFSDARETIRATFIKLYLKKAGANTENPSWTDMLRGVTGWPHPRAEGHFKSYPFIPFEFVLNILKMLLVFLPFAVSVLLAKALAAPLLNLSSAALRADSIKEKIFGASCGVASFFLFALSIPPAIAAWLGYSATAINDSRELARVHVGSIASWFNYALSVAIHMAILTFLWPVYLGFIGVKVLTLCNEYLQMSAAYPDEVKTFWESVSDTFSNGIRKEYANVTGSLNSMFINSQSQTGPSVVVYAVVPVASANNHAAAHFPPPVALSTVTQPPLSASLDTLPPADKPETQLTSQ</sequence>
<accession>A0A0W0TNH6</accession>
<evidence type="ECO:0000313" key="2">
    <source>
        <dbReference type="Proteomes" id="UP000054785"/>
    </source>
</evidence>
<organism evidence="1 2">
    <name type="scientific">Legionella geestiana</name>
    <dbReference type="NCBI Taxonomy" id="45065"/>
    <lineage>
        <taxon>Bacteria</taxon>
        <taxon>Pseudomonadati</taxon>
        <taxon>Pseudomonadota</taxon>
        <taxon>Gammaproteobacteria</taxon>
        <taxon>Legionellales</taxon>
        <taxon>Legionellaceae</taxon>
        <taxon>Legionella</taxon>
    </lineage>
</organism>
<dbReference type="EMBL" id="LNYC01000073">
    <property type="protein sequence ID" value="KTC97078.1"/>
    <property type="molecule type" value="Genomic_DNA"/>
</dbReference>
<evidence type="ECO:0000313" key="1">
    <source>
        <dbReference type="EMBL" id="KTC97078.1"/>
    </source>
</evidence>
<dbReference type="PATRIC" id="fig|45065.4.peg.2225"/>
<protein>
    <submittedName>
        <fullName evidence="1">Uncharacterized protein</fullName>
    </submittedName>
</protein>
<comment type="caution">
    <text evidence="1">The sequence shown here is derived from an EMBL/GenBank/DDBJ whole genome shotgun (WGS) entry which is preliminary data.</text>
</comment>
<dbReference type="Proteomes" id="UP000054785">
    <property type="component" value="Unassembled WGS sequence"/>
</dbReference>
<dbReference type="STRING" id="45065.Lgee_2049"/>